<organism evidence="8 9">
    <name type="scientific">Lodderomyces beijingensis</name>
    <dbReference type="NCBI Taxonomy" id="1775926"/>
    <lineage>
        <taxon>Eukaryota</taxon>
        <taxon>Fungi</taxon>
        <taxon>Dikarya</taxon>
        <taxon>Ascomycota</taxon>
        <taxon>Saccharomycotina</taxon>
        <taxon>Pichiomycetes</taxon>
        <taxon>Debaryomycetaceae</taxon>
        <taxon>Candida/Lodderomyces clade</taxon>
        <taxon>Lodderomyces</taxon>
    </lineage>
</organism>
<dbReference type="PANTHER" id="PTHR23245">
    <property type="entry name" value="TRNA METHYLTRANSFERASE"/>
    <property type="match status" value="1"/>
</dbReference>
<dbReference type="PROSITE" id="PS51684">
    <property type="entry name" value="SAM_MT_TRM5_TYW2"/>
    <property type="match status" value="1"/>
</dbReference>
<accession>A0ABP0ZLZ7</accession>
<dbReference type="Pfam" id="PF02475">
    <property type="entry name" value="TRM5-TYW2_MTfase"/>
    <property type="match status" value="1"/>
</dbReference>
<dbReference type="PIRSF" id="PIRSF038972">
    <property type="entry name" value="Trm12"/>
    <property type="match status" value="1"/>
</dbReference>
<keyword evidence="9" id="KW-1185">Reference proteome</keyword>
<dbReference type="InterPro" id="IPR056743">
    <property type="entry name" value="TRM5-TYW2-like_MTfase"/>
</dbReference>
<comment type="function">
    <text evidence="6">S-adenosyl-L-methionine-dependent transferase that acts as a component of the wybutosine biosynthesis pathway. Wybutosine is a hyper modified guanosine with a tricyclic base found at the 3'-position adjacent to the anticodon of eukaryotic phenylalanine tRNA. Catalyzes the transfer of the alpha-amino-alpha-carboxypropyl (acp) group from S-adenosyl-L-methionine to the C-7 position of 4-demethylwyosine (imG-14) to produce wybutosine-86.</text>
</comment>
<proteinExistence type="inferred from homology"/>
<protein>
    <recommendedName>
        <fullName evidence="6">tRNA wybutosine-synthesizing protein 2</fullName>
        <shortName evidence="6">tRNA-yW-synthesizing protein 2</shortName>
    </recommendedName>
    <alternativeName>
        <fullName evidence="6">tRNA(Phe) (4-demethylwyosine(37)-C(7)) aminocarboxypropyltransferase</fullName>
    </alternativeName>
</protein>
<evidence type="ECO:0000313" key="8">
    <source>
        <dbReference type="EMBL" id="CAK9439175.1"/>
    </source>
</evidence>
<reference evidence="8 9" key="1">
    <citation type="submission" date="2024-03" db="EMBL/GenBank/DDBJ databases">
        <authorList>
            <person name="Brejova B."/>
        </authorList>
    </citation>
    <scope>NUCLEOTIDE SEQUENCE [LARGE SCALE GENOMIC DNA]</scope>
    <source>
        <strain evidence="8 9">CBS 14171</strain>
    </source>
</reference>
<feature type="domain" description="SAM-dependent methyltransferase TRM5/TYW2-type" evidence="7">
    <location>
        <begin position="123"/>
        <end position="393"/>
    </location>
</feature>
<sequence length="393" mass="45190">MIQLLIRDPKQLKPVKILLEENNWLNKSRKIENNDGVFSVFTLLTDLADGLLEFDHCFYTDTPPSKRTLKSVVQEYCHAKREPLVFEVPKKWSIYPPMILFNANIEQKHWPRELCEKVLEHQSELFGTSGITHLAVNRPIVQTDVMRRPFNIVPLYGDFGPDLAMDHRPTSADFQDAFWCHVVQNGVYQTWAPRYTMFSRGNIKEKKRILDNCKNLQGNIVVDYYCGIGYFALSYLRNGAKVLCWDINPWSIEGFRRALSHAGYRYKIYHRDSDVFKVEDLSDLDACVFLESNEFIHSRLASVVAPGSLNIKHVNLGLLPTSRPSWQSALSLVREKSTTKATVHVHENVHVDDFEELKEEISAAFGGSHVTHLEKVKTFAPDVWHVVCDVDVT</sequence>
<dbReference type="SUPFAM" id="SSF53335">
    <property type="entry name" value="S-adenosyl-L-methionine-dependent methyltransferases"/>
    <property type="match status" value="1"/>
</dbReference>
<comment type="catalytic activity">
    <reaction evidence="5">
        <text>4-demethylwyosine(37) in tRNA(Phe) + S-adenosyl-L-methionine = 4-demethyl-7-[(3S)-3-amino-3-carboxypropyl]wyosine(37) in tRNA(Phe) + S-methyl-5'-thioadenosine + H(+)</text>
        <dbReference type="Rhea" id="RHEA:36355"/>
        <dbReference type="Rhea" id="RHEA-COMP:10164"/>
        <dbReference type="Rhea" id="RHEA-COMP:10378"/>
        <dbReference type="ChEBI" id="CHEBI:15378"/>
        <dbReference type="ChEBI" id="CHEBI:17509"/>
        <dbReference type="ChEBI" id="CHEBI:59789"/>
        <dbReference type="ChEBI" id="CHEBI:64315"/>
        <dbReference type="ChEBI" id="CHEBI:73550"/>
        <dbReference type="EC" id="2.5.1.114"/>
    </reaction>
</comment>
<keyword evidence="4 6" id="KW-0819">tRNA processing</keyword>
<keyword evidence="3 6" id="KW-0949">S-adenosyl-L-methionine</keyword>
<evidence type="ECO:0000256" key="1">
    <source>
        <dbReference type="ARBA" id="ARBA00004797"/>
    </source>
</evidence>
<dbReference type="RefSeq" id="XP_066830337.1">
    <property type="nucleotide sequence ID" value="XM_066973504.1"/>
</dbReference>
<evidence type="ECO:0000256" key="2">
    <source>
        <dbReference type="ARBA" id="ARBA00022679"/>
    </source>
</evidence>
<evidence type="ECO:0000256" key="3">
    <source>
        <dbReference type="ARBA" id="ARBA00022691"/>
    </source>
</evidence>
<evidence type="ECO:0000256" key="4">
    <source>
        <dbReference type="ARBA" id="ARBA00022694"/>
    </source>
</evidence>
<dbReference type="GeneID" id="92208595"/>
<dbReference type="Proteomes" id="UP001497383">
    <property type="component" value="Chromosome 4"/>
</dbReference>
<comment type="similarity">
    <text evidence="6">Belongs to the class I-like SAM-binding methyltransferase superfamily. TRM5/TYW2 family.</text>
</comment>
<name>A0ABP0ZLZ7_9ASCO</name>
<dbReference type="Gene3D" id="3.40.50.150">
    <property type="entry name" value="Vaccinia Virus protein VP39"/>
    <property type="match status" value="1"/>
</dbReference>
<evidence type="ECO:0000313" key="9">
    <source>
        <dbReference type="Proteomes" id="UP001497383"/>
    </source>
</evidence>
<evidence type="ECO:0000259" key="7">
    <source>
        <dbReference type="PROSITE" id="PS51684"/>
    </source>
</evidence>
<dbReference type="InterPro" id="IPR030382">
    <property type="entry name" value="MeTrfase_TRM5/TYW2"/>
</dbReference>
<gene>
    <name evidence="8" type="ORF">LODBEIA_P33990</name>
</gene>
<comment type="pathway">
    <text evidence="1 6">tRNA modification; wybutosine-tRNA(Phe) biosynthesis.</text>
</comment>
<comment type="subcellular location">
    <subcellularLocation>
        <location evidence="6">Cytoplasm</location>
    </subcellularLocation>
</comment>
<dbReference type="EMBL" id="OZ022408">
    <property type="protein sequence ID" value="CAK9439175.1"/>
    <property type="molecule type" value="Genomic_DNA"/>
</dbReference>
<dbReference type="PANTHER" id="PTHR23245:SF25">
    <property type="entry name" value="TRNA WYBUTOSINE-SYNTHESIZING PROTEIN 2 HOMOLOG"/>
    <property type="match status" value="1"/>
</dbReference>
<dbReference type="InterPro" id="IPR029063">
    <property type="entry name" value="SAM-dependent_MTases_sf"/>
</dbReference>
<keyword evidence="2 6" id="KW-0808">Transferase</keyword>
<evidence type="ECO:0000256" key="5">
    <source>
        <dbReference type="ARBA" id="ARBA00049400"/>
    </source>
</evidence>
<evidence type="ECO:0000256" key="6">
    <source>
        <dbReference type="PIRNR" id="PIRNR038972"/>
    </source>
</evidence>
<keyword evidence="6" id="KW-0963">Cytoplasm</keyword>
<dbReference type="InterPro" id="IPR026274">
    <property type="entry name" value="tRNA_wybutosine_synth_prot_2"/>
</dbReference>